<comment type="caution">
    <text evidence="1">The sequence shown here is derived from an EMBL/GenBank/DDBJ whole genome shotgun (WGS) entry which is preliminary data.</text>
</comment>
<feature type="non-terminal residue" evidence="1">
    <location>
        <position position="1"/>
    </location>
</feature>
<sequence length="346" mass="38206">AAFPKANLYRDLKNQTAFGNFQLDQHKKLVGTKIASSLVSDIIDCTFNCVSETLCKSFNIAASPDSENLYLCELLDIDKHRVSIDDLQVNFAFNHYSPWRPITNTFSNLGSKYVSNSDDEICYPCEPGLVGFNCDRQGETCSEIKSRSTQALSGSYVIDLDGEGGYNSFSVYCDMIDKNGVGVTILSHDSEDRTLVDGFEEKGSYVRNVYYIGVGVSRVAQISGIPMVSAYCEQFIKYECKGSLLFRSAPAGWWVSRDSIQMLYWGGASPDDFRKCACGVATPNTCVDTSYSCNCDANIGSYWHEDSGNLTNKNHLPVIQLRFGDTGDGDEAGYHTLGKLRCYGMA</sequence>
<protein>
    <submittedName>
        <fullName evidence="1">Uncharacterized protein</fullName>
    </submittedName>
</protein>
<evidence type="ECO:0000313" key="1">
    <source>
        <dbReference type="EMBL" id="CAH3147397.1"/>
    </source>
</evidence>
<reference evidence="1 2" key="1">
    <citation type="submission" date="2022-05" db="EMBL/GenBank/DDBJ databases">
        <authorList>
            <consortium name="Genoscope - CEA"/>
            <person name="William W."/>
        </authorList>
    </citation>
    <scope>NUCLEOTIDE SEQUENCE [LARGE SCALE GENOMIC DNA]</scope>
</reference>
<evidence type="ECO:0000313" key="2">
    <source>
        <dbReference type="Proteomes" id="UP001159427"/>
    </source>
</evidence>
<dbReference type="NCBIfam" id="NF040941">
    <property type="entry name" value="GGGWT_bact"/>
    <property type="match status" value="1"/>
</dbReference>
<proteinExistence type="predicted"/>
<name>A0ABN8PN94_9CNID</name>
<dbReference type="EMBL" id="CALNXI010000930">
    <property type="protein sequence ID" value="CAH3147397.1"/>
    <property type="molecule type" value="Genomic_DNA"/>
</dbReference>
<dbReference type="Gene3D" id="2.60.120.1000">
    <property type="match status" value="1"/>
</dbReference>
<gene>
    <name evidence="1" type="ORF">PEVE_00044274</name>
</gene>
<accession>A0ABN8PN94</accession>
<organism evidence="1 2">
    <name type="scientific">Porites evermanni</name>
    <dbReference type="NCBI Taxonomy" id="104178"/>
    <lineage>
        <taxon>Eukaryota</taxon>
        <taxon>Metazoa</taxon>
        <taxon>Cnidaria</taxon>
        <taxon>Anthozoa</taxon>
        <taxon>Hexacorallia</taxon>
        <taxon>Scleractinia</taxon>
        <taxon>Fungiina</taxon>
        <taxon>Poritidae</taxon>
        <taxon>Porites</taxon>
    </lineage>
</organism>
<keyword evidence="2" id="KW-1185">Reference proteome</keyword>
<dbReference type="Proteomes" id="UP001159427">
    <property type="component" value="Unassembled WGS sequence"/>
</dbReference>